<dbReference type="AlphaFoldDB" id="A0AAV0W615"/>
<accession>A0AAV0W615</accession>
<dbReference type="EMBL" id="CARXXK010000001">
    <property type="protein sequence ID" value="CAI6351231.1"/>
    <property type="molecule type" value="Genomic_DNA"/>
</dbReference>
<organism evidence="1 2">
    <name type="scientific">Macrosiphum euphorbiae</name>
    <name type="common">potato aphid</name>
    <dbReference type="NCBI Taxonomy" id="13131"/>
    <lineage>
        <taxon>Eukaryota</taxon>
        <taxon>Metazoa</taxon>
        <taxon>Ecdysozoa</taxon>
        <taxon>Arthropoda</taxon>
        <taxon>Hexapoda</taxon>
        <taxon>Insecta</taxon>
        <taxon>Pterygota</taxon>
        <taxon>Neoptera</taxon>
        <taxon>Paraneoptera</taxon>
        <taxon>Hemiptera</taxon>
        <taxon>Sternorrhyncha</taxon>
        <taxon>Aphidomorpha</taxon>
        <taxon>Aphidoidea</taxon>
        <taxon>Aphididae</taxon>
        <taxon>Macrosiphini</taxon>
        <taxon>Macrosiphum</taxon>
    </lineage>
</organism>
<evidence type="ECO:0000313" key="2">
    <source>
        <dbReference type="Proteomes" id="UP001160148"/>
    </source>
</evidence>
<gene>
    <name evidence="1" type="ORF">MEUPH1_LOCUS7598</name>
</gene>
<keyword evidence="2" id="KW-1185">Reference proteome</keyword>
<sequence length="139" mass="15657">MPPRKSHVQEIRARPLLHLLHYTATPREGVVNHECDRRTGAVSGRREVHRLPLQYGVKSIRIRPCLLQQAKVESGSEGTVKIDPRAAGVVFSFSSSRPNWTSLFQREDRNGGTYELRDDRNPVANVPGTTYGCLLEIIL</sequence>
<comment type="caution">
    <text evidence="1">The sequence shown here is derived from an EMBL/GenBank/DDBJ whole genome shotgun (WGS) entry which is preliminary data.</text>
</comment>
<name>A0AAV0W615_9HEMI</name>
<protein>
    <submittedName>
        <fullName evidence="1">Uncharacterized protein</fullName>
    </submittedName>
</protein>
<proteinExistence type="predicted"/>
<dbReference type="Proteomes" id="UP001160148">
    <property type="component" value="Unassembled WGS sequence"/>
</dbReference>
<evidence type="ECO:0000313" key="1">
    <source>
        <dbReference type="EMBL" id="CAI6351231.1"/>
    </source>
</evidence>
<reference evidence="1 2" key="1">
    <citation type="submission" date="2023-01" db="EMBL/GenBank/DDBJ databases">
        <authorList>
            <person name="Whitehead M."/>
        </authorList>
    </citation>
    <scope>NUCLEOTIDE SEQUENCE [LARGE SCALE GENOMIC DNA]</scope>
</reference>